<name>I3EGU6_NEMP3</name>
<protein>
    <submittedName>
        <fullName evidence="1">Uncharacterized protein</fullName>
    </submittedName>
</protein>
<gene>
    <name evidence="1" type="ORF">NEQG_01133</name>
</gene>
<reference evidence="1" key="1">
    <citation type="submission" date="2011-01" db="EMBL/GenBank/DDBJ databases">
        <title>The Genome Sequence of Nematocida parisii strain ERTm3.</title>
        <authorList>
            <consortium name="The Broad Institute Genome Sequencing Platform"/>
            <consortium name="The Broad Institute Genome Sequencing Center for Infectious Disease"/>
            <person name="Cuomo C."/>
            <person name="Troemel E."/>
            <person name="Young S.K."/>
            <person name="Zeng Q."/>
            <person name="Gargeya S."/>
            <person name="Fitzgerald M."/>
            <person name="Haas B."/>
            <person name="Abouelleil A."/>
            <person name="Alvarado L."/>
            <person name="Arachchi H.M."/>
            <person name="Berlin A."/>
            <person name="Chapman S.B."/>
            <person name="Gearin G."/>
            <person name="Goldberg J."/>
            <person name="Griggs A."/>
            <person name="Gujja S."/>
            <person name="Hansen M."/>
            <person name="Heiman D."/>
            <person name="Howarth C."/>
            <person name="Larimer J."/>
            <person name="Lui A."/>
            <person name="MacDonald P.J.P."/>
            <person name="McCowen C."/>
            <person name="Montmayeur A."/>
            <person name="Murphy C."/>
            <person name="Neiman D."/>
            <person name="Pearson M."/>
            <person name="Priest M."/>
            <person name="Roberts A."/>
            <person name="Saif S."/>
            <person name="Shea T."/>
            <person name="Sisk P."/>
            <person name="Stolte C."/>
            <person name="Sykes S."/>
            <person name="Wortman J."/>
            <person name="Nusbaum C."/>
            <person name="Birren B."/>
        </authorList>
    </citation>
    <scope>NUCLEOTIDE SEQUENCE</scope>
    <source>
        <strain evidence="1">ERTm3</strain>
    </source>
</reference>
<accession>I3EGU6</accession>
<dbReference type="EMBL" id="GL870878">
    <property type="protein sequence ID" value="EIJ88443.1"/>
    <property type="molecule type" value="Genomic_DNA"/>
</dbReference>
<evidence type="ECO:0000313" key="1">
    <source>
        <dbReference type="EMBL" id="EIJ88443.1"/>
    </source>
</evidence>
<dbReference type="AlphaFoldDB" id="I3EGU6"/>
<dbReference type="InParanoid" id="I3EGU6"/>
<evidence type="ECO:0000313" key="2">
    <source>
        <dbReference type="Proteomes" id="UP000002872"/>
    </source>
</evidence>
<dbReference type="Proteomes" id="UP000002872">
    <property type="component" value="Unassembled WGS sequence"/>
</dbReference>
<dbReference type="HOGENOM" id="CLU_2334127_0_0_1"/>
<sequence>MHPVYYILKGVDFTIKKTTSDSISTGSYGVEVSIQPKKNMAVVSPDMNIQTLSLLVNANSISITADKNTSRKMEISIKTDLSCAVVAQDSMSYRSTAV</sequence>
<proteinExistence type="predicted"/>
<dbReference type="VEuPathDB" id="MicrosporidiaDB:NEQG_01133"/>
<organism evidence="1 2">
    <name type="scientific">Nematocida parisii (strain ERTm3)</name>
    <name type="common">Nematode killer fungus</name>
    <dbReference type="NCBI Taxonomy" id="935791"/>
    <lineage>
        <taxon>Eukaryota</taxon>
        <taxon>Fungi</taxon>
        <taxon>Fungi incertae sedis</taxon>
        <taxon>Microsporidia</taxon>
        <taxon>Nematocida</taxon>
    </lineage>
</organism>
<keyword evidence="2" id="KW-1185">Reference proteome</keyword>